<dbReference type="EMBL" id="AOME01000020">
    <property type="protein sequence ID" value="EMA54850.1"/>
    <property type="molecule type" value="Genomic_DNA"/>
</dbReference>
<evidence type="ECO:0000256" key="1">
    <source>
        <dbReference type="SAM" id="MobiDB-lite"/>
    </source>
</evidence>
<name>M0NDT4_9EURY</name>
<feature type="region of interest" description="Disordered" evidence="1">
    <location>
        <begin position="1"/>
        <end position="25"/>
    </location>
</feature>
<dbReference type="RefSeq" id="WP_005040530.1">
    <property type="nucleotide sequence ID" value="NZ_AOME01000020.1"/>
</dbReference>
<dbReference type="Pfam" id="PF24033">
    <property type="entry name" value="DUF7342"/>
    <property type="match status" value="1"/>
</dbReference>
<dbReference type="OrthoDB" id="240032at2157"/>
<dbReference type="SUPFAM" id="SSF46785">
    <property type="entry name" value="Winged helix' DNA-binding domain"/>
    <property type="match status" value="1"/>
</dbReference>
<dbReference type="Proteomes" id="UP000011625">
    <property type="component" value="Unassembled WGS sequence"/>
</dbReference>
<dbReference type="InterPro" id="IPR055766">
    <property type="entry name" value="DUF7342"/>
</dbReference>
<protein>
    <submittedName>
        <fullName evidence="2">Uncharacterized protein</fullName>
    </submittedName>
</protein>
<dbReference type="InterPro" id="IPR036390">
    <property type="entry name" value="WH_DNA-bd_sf"/>
</dbReference>
<accession>M0NDT4</accession>
<keyword evidence="3" id="KW-1185">Reference proteome</keyword>
<sequence>MSDENPIDDTTHGPPAGTARTQWQEERTTFQRVYDVITGATEYTSAKEIGERADCSTDGARRVLSQLIEMGIVEYQGDRPREYRRNDSYFRWRRVDTLAREHSVSDLREQVDALLEEDQSFQDRFEAPDPNAVSPAVFEHVEHESIHEQWEGLTRWRSVREDLEVLQQAIHRAERDSEGNAKTSASA</sequence>
<proteinExistence type="predicted"/>
<evidence type="ECO:0000313" key="3">
    <source>
        <dbReference type="Proteomes" id="UP000011625"/>
    </source>
</evidence>
<organism evidence="2 3">
    <name type="scientific">Halococcus salifodinae DSM 8989</name>
    <dbReference type="NCBI Taxonomy" id="1227456"/>
    <lineage>
        <taxon>Archaea</taxon>
        <taxon>Methanobacteriati</taxon>
        <taxon>Methanobacteriota</taxon>
        <taxon>Stenosarchaea group</taxon>
        <taxon>Halobacteria</taxon>
        <taxon>Halobacteriales</taxon>
        <taxon>Halococcaceae</taxon>
        <taxon>Halococcus</taxon>
    </lineage>
</organism>
<dbReference type="STRING" id="1227456.C450_04488"/>
<dbReference type="AlphaFoldDB" id="M0NDT4"/>
<evidence type="ECO:0000313" key="2">
    <source>
        <dbReference type="EMBL" id="EMA54850.1"/>
    </source>
</evidence>
<comment type="caution">
    <text evidence="2">The sequence shown here is derived from an EMBL/GenBank/DDBJ whole genome shotgun (WGS) entry which is preliminary data.</text>
</comment>
<reference evidence="2 3" key="1">
    <citation type="journal article" date="2014" name="PLoS Genet.">
        <title>Phylogenetically driven sequencing of extremely halophilic archaea reveals strategies for static and dynamic osmo-response.</title>
        <authorList>
            <person name="Becker E.A."/>
            <person name="Seitzer P.M."/>
            <person name="Tritt A."/>
            <person name="Larsen D."/>
            <person name="Krusor M."/>
            <person name="Yao A.I."/>
            <person name="Wu D."/>
            <person name="Madern D."/>
            <person name="Eisen J.A."/>
            <person name="Darling A.E."/>
            <person name="Facciotti M.T."/>
        </authorList>
    </citation>
    <scope>NUCLEOTIDE SEQUENCE [LARGE SCALE GENOMIC DNA]</scope>
    <source>
        <strain evidence="2 3">DSM 8989</strain>
    </source>
</reference>
<dbReference type="PATRIC" id="fig|1227456.3.peg.927"/>
<gene>
    <name evidence="2" type="ORF">C450_04488</name>
</gene>